<dbReference type="AlphaFoldDB" id="A0AAV9WUA4"/>
<name>A0AAV9WUA4_9PEZI</name>
<proteinExistence type="predicted"/>
<dbReference type="Gene3D" id="3.40.50.11350">
    <property type="match status" value="1"/>
</dbReference>
<sequence length="547" mass="63259">MHLAITSLRTRKPPFRSTRYELTHLFGFRECNGQNTVDRLFKKVPQSPSRMGLLLTRRMRSFLVTISIGAFLVILLSIRTGWFTSEIKQEYDNWNHLTTEEQLERVRKENLNGYQYAAPEEVFDESQLSSSDRTLLKKVLKGSNDRDKRVEAIERLYHVDSADSWNRHLEALDDEGLPPFTKFVQKYMYDHQHPEDCSDKEFIVMSSFPNDEAFGLGALVHSISMNLNIALRYNRILIYNPFEGPGRHFVDDSSLHVCNKSIECFFESLSSCTFDDVRPDNHWKLPAREVLPQDAMTTPSGSIPPIFGLALKKMFPLMTPDAMKYWWRGQATAYIMRFNARTMAELLRKRRNKTLQKSLGFEGENEAIVERAGIPFPMPAGSVSMHVRHGDKGIEMTLKPFEKYLDMAEDFISQNPLGFRKIAFLSTENPEVIKGAADHLQKERELYKVIDAKARTTSDWAWTWYWSDIPRANIGPEDQLKTFGNRTDMTINWFLQLMMAIECDMMIGSRASGWSRLLDGLRCGWLGKCQQPFLDVGDKMDWAFYSI</sequence>
<feature type="transmembrane region" description="Helical" evidence="1">
    <location>
        <begin position="61"/>
        <end position="82"/>
    </location>
</feature>
<comment type="caution">
    <text evidence="2">The sequence shown here is derived from an EMBL/GenBank/DDBJ whole genome shotgun (WGS) entry which is preliminary data.</text>
</comment>
<dbReference type="GO" id="GO:0006487">
    <property type="term" value="P:protein N-linked glycosylation"/>
    <property type="evidence" value="ECO:0007669"/>
    <property type="project" value="TreeGrafter"/>
</dbReference>
<protein>
    <submittedName>
        <fullName evidence="2">Uncharacterized protein</fullName>
    </submittedName>
</protein>
<dbReference type="PANTHER" id="PTHR13132">
    <property type="entry name" value="ALPHA- 1,6 -FUCOSYLTRANSFERASE"/>
    <property type="match status" value="1"/>
</dbReference>
<evidence type="ECO:0000256" key="1">
    <source>
        <dbReference type="SAM" id="Phobius"/>
    </source>
</evidence>
<dbReference type="GO" id="GO:0046921">
    <property type="term" value="F:alpha-(1-&gt;6)-fucosyltransferase activity"/>
    <property type="evidence" value="ECO:0007669"/>
    <property type="project" value="TreeGrafter"/>
</dbReference>
<evidence type="ECO:0000313" key="2">
    <source>
        <dbReference type="EMBL" id="KAK6526394.1"/>
    </source>
</evidence>
<organism evidence="2 3">
    <name type="scientific">Orbilia ellipsospora</name>
    <dbReference type="NCBI Taxonomy" id="2528407"/>
    <lineage>
        <taxon>Eukaryota</taxon>
        <taxon>Fungi</taxon>
        <taxon>Dikarya</taxon>
        <taxon>Ascomycota</taxon>
        <taxon>Pezizomycotina</taxon>
        <taxon>Orbiliomycetes</taxon>
        <taxon>Orbiliales</taxon>
        <taxon>Orbiliaceae</taxon>
        <taxon>Orbilia</taxon>
    </lineage>
</organism>
<dbReference type="Proteomes" id="UP001365542">
    <property type="component" value="Unassembled WGS sequence"/>
</dbReference>
<evidence type="ECO:0000313" key="3">
    <source>
        <dbReference type="Proteomes" id="UP001365542"/>
    </source>
</evidence>
<keyword evidence="1" id="KW-0472">Membrane</keyword>
<keyword evidence="1" id="KW-0812">Transmembrane</keyword>
<dbReference type="EMBL" id="JAVHJO010000016">
    <property type="protein sequence ID" value="KAK6526394.1"/>
    <property type="molecule type" value="Genomic_DNA"/>
</dbReference>
<keyword evidence="3" id="KW-1185">Reference proteome</keyword>
<gene>
    <name evidence="2" type="ORF">TWF694_004990</name>
</gene>
<accession>A0AAV9WUA4</accession>
<keyword evidence="1" id="KW-1133">Transmembrane helix</keyword>
<reference evidence="2 3" key="1">
    <citation type="submission" date="2019-10" db="EMBL/GenBank/DDBJ databases">
        <authorList>
            <person name="Palmer J.M."/>
        </authorList>
    </citation>
    <scope>NUCLEOTIDE SEQUENCE [LARGE SCALE GENOMIC DNA]</scope>
    <source>
        <strain evidence="2 3">TWF694</strain>
    </source>
</reference>
<dbReference type="PANTHER" id="PTHR13132:SF29">
    <property type="entry name" value="ALPHA-(1,6)-FUCOSYLTRANSFERASE"/>
    <property type="match status" value="1"/>
</dbReference>